<proteinExistence type="predicted"/>
<feature type="non-terminal residue" evidence="2">
    <location>
        <position position="1"/>
    </location>
</feature>
<keyword evidence="1" id="KW-1133">Transmembrane helix</keyword>
<gene>
    <name evidence="2" type="ORF">RYX45_25785</name>
</gene>
<organism evidence="2 3">
    <name type="scientific">Alkalihalophilus pseudofirmus</name>
    <name type="common">Bacillus pseudofirmus</name>
    <dbReference type="NCBI Taxonomy" id="79885"/>
    <lineage>
        <taxon>Bacteria</taxon>
        <taxon>Bacillati</taxon>
        <taxon>Bacillota</taxon>
        <taxon>Bacilli</taxon>
        <taxon>Bacillales</taxon>
        <taxon>Bacillaceae</taxon>
        <taxon>Alkalihalophilus</taxon>
    </lineage>
</organism>
<keyword evidence="1" id="KW-0812">Transmembrane</keyword>
<dbReference type="EMBL" id="JAWJAY010001672">
    <property type="protein sequence ID" value="MDV2888577.1"/>
    <property type="molecule type" value="Genomic_DNA"/>
</dbReference>
<protein>
    <submittedName>
        <fullName evidence="2">Uncharacterized protein</fullName>
    </submittedName>
</protein>
<dbReference type="AlphaFoldDB" id="A0AAJ2NV02"/>
<reference evidence="2" key="1">
    <citation type="submission" date="2023-10" db="EMBL/GenBank/DDBJ databases">
        <title>Screening of Alkalihalophilus pseudofirmusBZ-TG-HK211 and Its Alleviation of Salt Stress on Rapeseed Growth.</title>
        <authorList>
            <person name="Zhao B."/>
            <person name="Guo T."/>
        </authorList>
    </citation>
    <scope>NUCLEOTIDE SEQUENCE</scope>
    <source>
        <strain evidence="2">BZ-TG-HK211</strain>
    </source>
</reference>
<accession>A0AAJ2NV02</accession>
<dbReference type="Proteomes" id="UP001285636">
    <property type="component" value="Unassembled WGS sequence"/>
</dbReference>
<evidence type="ECO:0000313" key="2">
    <source>
        <dbReference type="EMBL" id="MDV2888577.1"/>
    </source>
</evidence>
<sequence>CLDHYLQAVEANESSLPTLSNGNRFTDRVMTQITVPDTKLQKNPFYQQAAFHYLLAAAATLFLMFSGVFQSLARYA</sequence>
<feature type="non-terminal residue" evidence="2">
    <location>
        <position position="76"/>
    </location>
</feature>
<evidence type="ECO:0000313" key="3">
    <source>
        <dbReference type="Proteomes" id="UP001285636"/>
    </source>
</evidence>
<feature type="transmembrane region" description="Helical" evidence="1">
    <location>
        <begin position="50"/>
        <end position="73"/>
    </location>
</feature>
<comment type="caution">
    <text evidence="2">The sequence shown here is derived from an EMBL/GenBank/DDBJ whole genome shotgun (WGS) entry which is preliminary data.</text>
</comment>
<keyword evidence="1" id="KW-0472">Membrane</keyword>
<evidence type="ECO:0000256" key="1">
    <source>
        <dbReference type="SAM" id="Phobius"/>
    </source>
</evidence>
<name>A0AAJ2NV02_ALKPS</name>